<comment type="cofactor">
    <cofactor evidence="16">
        <name>NH4(+)</name>
        <dbReference type="ChEBI" id="CHEBI:28938"/>
    </cofactor>
    <cofactor evidence="16">
        <name>K(+)</name>
        <dbReference type="ChEBI" id="CHEBI:29103"/>
    </cofactor>
    <text evidence="16">A monovalent cation. Ammonium or potassium.</text>
</comment>
<dbReference type="SUPFAM" id="SSF53067">
    <property type="entry name" value="Actin-like ATPase domain"/>
    <property type="match status" value="2"/>
</dbReference>
<dbReference type="InterPro" id="IPR004619">
    <property type="entry name" value="Type_III_PanK"/>
</dbReference>
<sequence>MVAVFDIGNTNIRMGLYEAQKLVKRITYPTSTKSVEKKFIDVLIHKNLEGIAIASVIPLVTQKFVRYFRRGFAISPLIISSKLDCHLTYEYYKPETLGADRIANVVGGLERYNKDLIVIDFGTATTIDIVLKDGRYLGGLIMPGIGASLETLSKKTALLPLVKFKKPIKTIGRSTEECIQSGVFNATVAMMKGLIVQIRKEKKKKFLCIATGGWSKIMTPMIREIKYCDPDLCLYGVFKIYNYNA</sequence>
<evidence type="ECO:0000313" key="18">
    <source>
        <dbReference type="Proteomes" id="UP000051012"/>
    </source>
</evidence>
<evidence type="ECO:0000256" key="4">
    <source>
        <dbReference type="ARBA" id="ARBA00005225"/>
    </source>
</evidence>
<evidence type="ECO:0000256" key="11">
    <source>
        <dbReference type="ARBA" id="ARBA00022840"/>
    </source>
</evidence>
<evidence type="ECO:0000256" key="7">
    <source>
        <dbReference type="ARBA" id="ARBA00022490"/>
    </source>
</evidence>
<dbReference type="Proteomes" id="UP000051012">
    <property type="component" value="Unassembled WGS sequence"/>
</dbReference>
<dbReference type="GO" id="GO:0046872">
    <property type="term" value="F:metal ion binding"/>
    <property type="evidence" value="ECO:0007669"/>
    <property type="project" value="UniProtKB-KW"/>
</dbReference>
<evidence type="ECO:0000256" key="3">
    <source>
        <dbReference type="ARBA" id="ARBA00004496"/>
    </source>
</evidence>
<evidence type="ECO:0000256" key="12">
    <source>
        <dbReference type="ARBA" id="ARBA00022958"/>
    </source>
</evidence>
<organism evidence="17 18">
    <name type="scientific">candidate division TA06 bacterium DG_78</name>
    <dbReference type="NCBI Taxonomy" id="1703772"/>
    <lineage>
        <taxon>Bacteria</taxon>
        <taxon>Bacteria division TA06</taxon>
    </lineage>
</organism>
<keyword evidence="16" id="KW-0479">Metal-binding</keyword>
<feature type="binding site" evidence="16">
    <location>
        <begin position="6"/>
        <end position="13"/>
    </location>
    <ligand>
        <name>ATP</name>
        <dbReference type="ChEBI" id="CHEBI:30616"/>
    </ligand>
</feature>
<comment type="subcellular location">
    <subcellularLocation>
        <location evidence="3 16">Cytoplasm</location>
    </subcellularLocation>
</comment>
<comment type="function">
    <text evidence="16">Catalyzes the phosphorylation of pantothenate (Pan), the first step in CoA biosynthesis.</text>
</comment>
<evidence type="ECO:0000256" key="14">
    <source>
        <dbReference type="ARBA" id="ARBA00038036"/>
    </source>
</evidence>
<comment type="caution">
    <text evidence="17">The sequence shown here is derived from an EMBL/GenBank/DDBJ whole genome shotgun (WGS) entry which is preliminary data.</text>
</comment>
<evidence type="ECO:0000256" key="13">
    <source>
        <dbReference type="ARBA" id="ARBA00022993"/>
    </source>
</evidence>
<protein>
    <recommendedName>
        <fullName evidence="15 16">Type III pantothenate kinase</fullName>
        <ecNumber evidence="6 16">2.7.1.33</ecNumber>
    </recommendedName>
    <alternativeName>
        <fullName evidence="16">PanK-III</fullName>
    </alternativeName>
    <alternativeName>
        <fullName evidence="16">Pantothenic acid kinase</fullName>
    </alternativeName>
</protein>
<feature type="binding site" evidence="16">
    <location>
        <position position="175"/>
    </location>
    <ligand>
        <name>substrate</name>
    </ligand>
</feature>
<comment type="pathway">
    <text evidence="4 16">Cofactor biosynthesis; coenzyme A biosynthesis; CoA from (R)-pantothenate: step 1/5.</text>
</comment>
<evidence type="ECO:0000256" key="5">
    <source>
        <dbReference type="ARBA" id="ARBA00011738"/>
    </source>
</evidence>
<evidence type="ECO:0000313" key="17">
    <source>
        <dbReference type="EMBL" id="KPJ71845.1"/>
    </source>
</evidence>
<feature type="binding site" evidence="16">
    <location>
        <position position="91"/>
    </location>
    <ligand>
        <name>substrate</name>
    </ligand>
</feature>
<keyword evidence="8 16" id="KW-0808">Transferase</keyword>
<keyword evidence="7 16" id="KW-0963">Cytoplasm</keyword>
<dbReference type="GO" id="GO:0004594">
    <property type="term" value="F:pantothenate kinase activity"/>
    <property type="evidence" value="ECO:0007669"/>
    <property type="project" value="UniProtKB-UniRule"/>
</dbReference>
<keyword evidence="13 16" id="KW-0173">Coenzyme A biosynthesis</keyword>
<dbReference type="PATRIC" id="fig|1703772.3.peg.569"/>
<dbReference type="InterPro" id="IPR043129">
    <property type="entry name" value="ATPase_NBD"/>
</dbReference>
<keyword evidence="11 16" id="KW-0067">ATP-binding</keyword>
<evidence type="ECO:0000256" key="16">
    <source>
        <dbReference type="HAMAP-Rule" id="MF_01274"/>
    </source>
</evidence>
<dbReference type="GO" id="GO:0005737">
    <property type="term" value="C:cytoplasm"/>
    <property type="evidence" value="ECO:0007669"/>
    <property type="project" value="UniProtKB-SubCell"/>
</dbReference>
<feature type="binding site" evidence="16">
    <location>
        <position position="120"/>
    </location>
    <ligand>
        <name>K(+)</name>
        <dbReference type="ChEBI" id="CHEBI:29103"/>
    </ligand>
</feature>
<evidence type="ECO:0000256" key="2">
    <source>
        <dbReference type="ARBA" id="ARBA00001958"/>
    </source>
</evidence>
<accession>A0A0S7YAL6</accession>
<comment type="similarity">
    <text evidence="14 16">Belongs to the type III pantothenate kinase family.</text>
</comment>
<gene>
    <name evidence="16" type="primary">coaX</name>
    <name evidence="17" type="ORF">AMJ52_08295</name>
</gene>
<dbReference type="GO" id="GO:0005524">
    <property type="term" value="F:ATP binding"/>
    <property type="evidence" value="ECO:0007669"/>
    <property type="project" value="UniProtKB-UniRule"/>
</dbReference>
<comment type="subunit">
    <text evidence="5 16">Homodimer.</text>
</comment>
<evidence type="ECO:0000256" key="6">
    <source>
        <dbReference type="ARBA" id="ARBA00012102"/>
    </source>
</evidence>
<keyword evidence="9 16" id="KW-0547">Nucleotide-binding</keyword>
<comment type="cofactor">
    <cofactor evidence="2">
        <name>K(+)</name>
        <dbReference type="ChEBI" id="CHEBI:29103"/>
    </cofactor>
</comment>
<feature type="binding site" evidence="16">
    <location>
        <begin position="98"/>
        <end position="101"/>
    </location>
    <ligand>
        <name>substrate</name>
    </ligand>
</feature>
<comment type="catalytic activity">
    <reaction evidence="1 16">
        <text>(R)-pantothenate + ATP = (R)-4'-phosphopantothenate + ADP + H(+)</text>
        <dbReference type="Rhea" id="RHEA:16373"/>
        <dbReference type="ChEBI" id="CHEBI:10986"/>
        <dbReference type="ChEBI" id="CHEBI:15378"/>
        <dbReference type="ChEBI" id="CHEBI:29032"/>
        <dbReference type="ChEBI" id="CHEBI:30616"/>
        <dbReference type="ChEBI" id="CHEBI:456216"/>
        <dbReference type="EC" id="2.7.1.33"/>
    </reaction>
</comment>
<dbReference type="UniPathway" id="UPA00241">
    <property type="reaction ID" value="UER00352"/>
</dbReference>
<evidence type="ECO:0000256" key="9">
    <source>
        <dbReference type="ARBA" id="ARBA00022741"/>
    </source>
</evidence>
<proteinExistence type="inferred from homology"/>
<dbReference type="NCBIfam" id="TIGR00671">
    <property type="entry name" value="baf"/>
    <property type="match status" value="1"/>
</dbReference>
<keyword evidence="10 16" id="KW-0418">Kinase</keyword>
<feature type="binding site" evidence="16">
    <location>
        <position position="123"/>
    </location>
    <ligand>
        <name>ATP</name>
        <dbReference type="ChEBI" id="CHEBI:30616"/>
    </ligand>
</feature>
<keyword evidence="12 16" id="KW-0630">Potassium</keyword>
<feature type="active site" description="Proton acceptor" evidence="16">
    <location>
        <position position="100"/>
    </location>
</feature>
<dbReference type="EC" id="2.7.1.33" evidence="6 16"/>
<reference evidence="17 18" key="1">
    <citation type="journal article" date="2015" name="Microbiome">
        <title>Genomic resolution of linkages in carbon, nitrogen, and sulfur cycling among widespread estuary sediment bacteria.</title>
        <authorList>
            <person name="Baker B.J."/>
            <person name="Lazar C.S."/>
            <person name="Teske A.P."/>
            <person name="Dick G.J."/>
        </authorList>
    </citation>
    <scope>NUCLEOTIDE SEQUENCE [LARGE SCALE GENOMIC DNA]</scope>
    <source>
        <strain evidence="17">DG_78</strain>
    </source>
</reference>
<evidence type="ECO:0000256" key="8">
    <source>
        <dbReference type="ARBA" id="ARBA00022679"/>
    </source>
</evidence>
<dbReference type="PANTHER" id="PTHR34265">
    <property type="entry name" value="TYPE III PANTOTHENATE KINASE"/>
    <property type="match status" value="1"/>
</dbReference>
<dbReference type="HAMAP" id="MF_01274">
    <property type="entry name" value="Pantothen_kinase_3"/>
    <property type="match status" value="1"/>
</dbReference>
<dbReference type="EMBL" id="LJNI01000118">
    <property type="protein sequence ID" value="KPJ71845.1"/>
    <property type="molecule type" value="Genomic_DNA"/>
</dbReference>
<evidence type="ECO:0000256" key="1">
    <source>
        <dbReference type="ARBA" id="ARBA00001206"/>
    </source>
</evidence>
<name>A0A0S7YAL6_UNCT6</name>
<dbReference type="Gene3D" id="3.30.420.40">
    <property type="match status" value="2"/>
</dbReference>
<dbReference type="CDD" id="cd24015">
    <property type="entry name" value="ASKHA_NBD_PanK-III"/>
    <property type="match status" value="1"/>
</dbReference>
<dbReference type="AlphaFoldDB" id="A0A0S7YAL6"/>
<dbReference type="Pfam" id="PF03309">
    <property type="entry name" value="Pan_kinase"/>
    <property type="match status" value="1"/>
</dbReference>
<dbReference type="PANTHER" id="PTHR34265:SF1">
    <property type="entry name" value="TYPE III PANTOTHENATE KINASE"/>
    <property type="match status" value="1"/>
</dbReference>
<dbReference type="GO" id="GO:0015937">
    <property type="term" value="P:coenzyme A biosynthetic process"/>
    <property type="evidence" value="ECO:0007669"/>
    <property type="project" value="UniProtKB-UniRule"/>
</dbReference>
<evidence type="ECO:0000256" key="10">
    <source>
        <dbReference type="ARBA" id="ARBA00022777"/>
    </source>
</evidence>
<evidence type="ECO:0000256" key="15">
    <source>
        <dbReference type="ARBA" id="ARBA00040883"/>
    </source>
</evidence>